<feature type="transmembrane region" description="Helical" evidence="1">
    <location>
        <begin position="12"/>
        <end position="32"/>
    </location>
</feature>
<reference evidence="2" key="1">
    <citation type="submission" date="2017-12" db="EMBL/GenBank/DDBJ databases">
        <authorList>
            <person name="Thomas-White K."/>
            <person name="Wolfe A.J."/>
        </authorList>
    </citation>
    <scope>NUCLEOTIDE SEQUENCE</scope>
    <source>
        <strain evidence="2">UMB0763</strain>
    </source>
</reference>
<sequence>MNESETPNKSRRGGVIGGVLLIVVALALVVAGRSPGGLSFGFGGSDSDATASSGPGVTEVRGVIGSEKRPFFDDPEVEQRLKELGFNVSVETSGSREIAEKQDLNAYDFAFPSSAPAAEKIKGKVAGSEQFEPFYSPMAIATFTPVVDVLTREGVVRDAGGTTVLDMNAYIDLAQSDKRWRDLGPEVASPRRVQISTTDIRTSNSAAMYLSILSWLFSERAPEMKDNVDQLSGAIIPFFSGQGYTSSSSAGPFADYLSKGIGAAPMVMIYEAQYLGEAMRDTPRLHADGQLVYPSPTVLAAHTVVGFTEEGKNLGRALVEDATLQELAARHGFRPNNSQVFADVMAEHSLTPPSDLADSIAPPSYDRLEDLITRVGVAYAGKPTTTMEEDAHE</sequence>
<dbReference type="EMBL" id="CP136958">
    <property type="protein sequence ID" value="WOT01022.1"/>
    <property type="molecule type" value="Genomic_DNA"/>
</dbReference>
<protein>
    <recommendedName>
        <fullName evidence="4">Extracellular solute-binding protein</fullName>
    </recommendedName>
</protein>
<gene>
    <name evidence="2" type="ORF">CYJ47_06840</name>
</gene>
<name>A0AAF0YPH5_9CORY</name>
<organism evidence="2 3">
    <name type="scientific">Corynebacterium pyruviciproducens</name>
    <dbReference type="NCBI Taxonomy" id="598660"/>
    <lineage>
        <taxon>Bacteria</taxon>
        <taxon>Bacillati</taxon>
        <taxon>Actinomycetota</taxon>
        <taxon>Actinomycetes</taxon>
        <taxon>Mycobacteriales</taxon>
        <taxon>Corynebacteriaceae</taxon>
        <taxon>Corynebacterium</taxon>
    </lineage>
</organism>
<evidence type="ECO:0000256" key="1">
    <source>
        <dbReference type="SAM" id="Phobius"/>
    </source>
</evidence>
<evidence type="ECO:0008006" key="4">
    <source>
        <dbReference type="Google" id="ProtNLM"/>
    </source>
</evidence>
<accession>A0AAF0YPH5</accession>
<dbReference type="SUPFAM" id="SSF53850">
    <property type="entry name" value="Periplasmic binding protein-like II"/>
    <property type="match status" value="1"/>
</dbReference>
<keyword evidence="1" id="KW-0472">Membrane</keyword>
<keyword evidence="1" id="KW-0812">Transmembrane</keyword>
<dbReference type="RefSeq" id="WP_016457397.1">
    <property type="nucleotide sequence ID" value="NZ_CAMIHY010000033.1"/>
</dbReference>
<dbReference type="AlphaFoldDB" id="A0AAF0YPH5"/>
<evidence type="ECO:0000313" key="3">
    <source>
        <dbReference type="Proteomes" id="UP000234560"/>
    </source>
</evidence>
<evidence type="ECO:0000313" key="2">
    <source>
        <dbReference type="EMBL" id="WOT01022.1"/>
    </source>
</evidence>
<dbReference type="Proteomes" id="UP000234560">
    <property type="component" value="Chromosome"/>
</dbReference>
<reference evidence="2" key="2">
    <citation type="submission" date="2023-10" db="EMBL/GenBank/DDBJ databases">
        <authorList>
            <person name="Choi B."/>
        </authorList>
    </citation>
    <scope>NUCLEOTIDE SEQUENCE</scope>
    <source>
        <strain evidence="2">UMB0763</strain>
    </source>
</reference>
<dbReference type="KEGG" id="cpyr:CYJ47_06840"/>
<proteinExistence type="predicted"/>
<keyword evidence="1" id="KW-1133">Transmembrane helix</keyword>